<comment type="caution">
    <text evidence="3">The sequence shown here is derived from an EMBL/GenBank/DDBJ whole genome shotgun (WGS) entry which is preliminary data.</text>
</comment>
<evidence type="ECO:0000259" key="2">
    <source>
        <dbReference type="Pfam" id="PF25485"/>
    </source>
</evidence>
<dbReference type="Proteomes" id="UP001309876">
    <property type="component" value="Unassembled WGS sequence"/>
</dbReference>
<evidence type="ECO:0000313" key="4">
    <source>
        <dbReference type="Proteomes" id="UP001309876"/>
    </source>
</evidence>
<gene>
    <name evidence="3" type="ORF">LTR05_008076</name>
</gene>
<protein>
    <recommendedName>
        <fullName evidence="2">DUF7908 domain-containing protein</fullName>
    </recommendedName>
</protein>
<organism evidence="3 4">
    <name type="scientific">Lithohypha guttulata</name>
    <dbReference type="NCBI Taxonomy" id="1690604"/>
    <lineage>
        <taxon>Eukaryota</taxon>
        <taxon>Fungi</taxon>
        <taxon>Dikarya</taxon>
        <taxon>Ascomycota</taxon>
        <taxon>Pezizomycotina</taxon>
        <taxon>Eurotiomycetes</taxon>
        <taxon>Chaetothyriomycetidae</taxon>
        <taxon>Chaetothyriales</taxon>
        <taxon>Trichomeriaceae</taxon>
        <taxon>Lithohypha</taxon>
    </lineage>
</organism>
<name>A0AAN7STS1_9EURO</name>
<accession>A0AAN7STS1</accession>
<proteinExistence type="predicted"/>
<feature type="domain" description="DUF7908" evidence="2">
    <location>
        <begin position="45"/>
        <end position="171"/>
    </location>
</feature>
<feature type="chain" id="PRO_5042886068" description="DUF7908 domain-containing protein" evidence="1">
    <location>
        <begin position="24"/>
        <end position="174"/>
    </location>
</feature>
<reference evidence="3 4" key="1">
    <citation type="submission" date="2023-08" db="EMBL/GenBank/DDBJ databases">
        <title>Black Yeasts Isolated from many extreme environments.</title>
        <authorList>
            <person name="Coleine C."/>
            <person name="Stajich J.E."/>
            <person name="Selbmann L."/>
        </authorList>
    </citation>
    <scope>NUCLEOTIDE SEQUENCE [LARGE SCALE GENOMIC DNA]</scope>
    <source>
        <strain evidence="3 4">CCFEE 5910</strain>
    </source>
</reference>
<dbReference type="Pfam" id="PF25485">
    <property type="entry name" value="DUF7908"/>
    <property type="match status" value="1"/>
</dbReference>
<keyword evidence="4" id="KW-1185">Reference proteome</keyword>
<dbReference type="InterPro" id="IPR057230">
    <property type="entry name" value="DUF7908"/>
</dbReference>
<dbReference type="AlphaFoldDB" id="A0AAN7STS1"/>
<dbReference type="EMBL" id="JAVRRJ010000010">
    <property type="protein sequence ID" value="KAK5081282.1"/>
    <property type="molecule type" value="Genomic_DNA"/>
</dbReference>
<keyword evidence="1" id="KW-0732">Signal</keyword>
<evidence type="ECO:0000256" key="1">
    <source>
        <dbReference type="SAM" id="SignalP"/>
    </source>
</evidence>
<sequence>MAIHCAKLIAAACLGFWAASTTAAPTITSVQIEEEYQPLPFFLNAYNSKRRTFAPKYLTSSGSVQPTYETASSFVLTSYGGLSTLSTEDSFANLYLSTDSSTMSMPWSMSLSLNTIYAGFSFEDTQRGQVLVWKDASFDGGQAKFCQGAGIQIWFYGKMPANCELVDLVAVHPR</sequence>
<evidence type="ECO:0000313" key="3">
    <source>
        <dbReference type="EMBL" id="KAK5081282.1"/>
    </source>
</evidence>
<feature type="signal peptide" evidence="1">
    <location>
        <begin position="1"/>
        <end position="23"/>
    </location>
</feature>